<evidence type="ECO:0000313" key="3">
    <source>
        <dbReference type="Proteomes" id="UP000481861"/>
    </source>
</evidence>
<name>A0A7C8IBN0_9PLEO</name>
<proteinExistence type="predicted"/>
<evidence type="ECO:0000256" key="1">
    <source>
        <dbReference type="SAM" id="MobiDB-lite"/>
    </source>
</evidence>
<dbReference type="AlphaFoldDB" id="A0A7C8IBN0"/>
<comment type="caution">
    <text evidence="2">The sequence shown here is derived from an EMBL/GenBank/DDBJ whole genome shotgun (WGS) entry which is preliminary data.</text>
</comment>
<reference evidence="2 3" key="1">
    <citation type="submission" date="2020-01" db="EMBL/GenBank/DDBJ databases">
        <authorList>
            <consortium name="DOE Joint Genome Institute"/>
            <person name="Haridas S."/>
            <person name="Albert R."/>
            <person name="Binder M."/>
            <person name="Bloem J."/>
            <person name="Labutti K."/>
            <person name="Salamov A."/>
            <person name="Andreopoulos B."/>
            <person name="Baker S.E."/>
            <person name="Barry K."/>
            <person name="Bills G."/>
            <person name="Bluhm B.H."/>
            <person name="Cannon C."/>
            <person name="Castanera R."/>
            <person name="Culley D.E."/>
            <person name="Daum C."/>
            <person name="Ezra D."/>
            <person name="Gonzalez J.B."/>
            <person name="Henrissat B."/>
            <person name="Kuo A."/>
            <person name="Liang C."/>
            <person name="Lipzen A."/>
            <person name="Lutzoni F."/>
            <person name="Magnuson J."/>
            <person name="Mondo S."/>
            <person name="Nolan M."/>
            <person name="Ohm R."/>
            <person name="Pangilinan J."/>
            <person name="Park H.-J.H."/>
            <person name="Ramirez L."/>
            <person name="Alfaro M."/>
            <person name="Sun H."/>
            <person name="Tritt A."/>
            <person name="Yoshinaga Y."/>
            <person name="Zwiers L.-H.L."/>
            <person name="Turgeon B.G."/>
            <person name="Goodwin S.B."/>
            <person name="Spatafora J.W."/>
            <person name="Crous P.W."/>
            <person name="Grigoriev I.V."/>
        </authorList>
    </citation>
    <scope>NUCLEOTIDE SEQUENCE [LARGE SCALE GENOMIC DNA]</scope>
    <source>
        <strain evidence="2 3">CBS 611.86</strain>
    </source>
</reference>
<sequence>MDPRQPQHPFTRPTERPLIHNPNHQPSPQTSQASQATQAQPFAGYPPASQPQLPIHVPFSADPYPASRRDPFLHSAAQHARRSSYGVQTKGASQAQGERHGGWANTGTMRLRLRLSFSGTLCCGVTRGAISAVDAAVS</sequence>
<feature type="compositionally biased region" description="Polar residues" evidence="1">
    <location>
        <begin position="85"/>
        <end position="96"/>
    </location>
</feature>
<accession>A0A7C8IBN0</accession>
<organism evidence="2 3">
    <name type="scientific">Massariosphaeria phaeospora</name>
    <dbReference type="NCBI Taxonomy" id="100035"/>
    <lineage>
        <taxon>Eukaryota</taxon>
        <taxon>Fungi</taxon>
        <taxon>Dikarya</taxon>
        <taxon>Ascomycota</taxon>
        <taxon>Pezizomycotina</taxon>
        <taxon>Dothideomycetes</taxon>
        <taxon>Pleosporomycetidae</taxon>
        <taxon>Pleosporales</taxon>
        <taxon>Pleosporales incertae sedis</taxon>
        <taxon>Massariosphaeria</taxon>
    </lineage>
</organism>
<gene>
    <name evidence="2" type="ORF">BDV95DRAFT_371367</name>
</gene>
<keyword evidence="3" id="KW-1185">Reference proteome</keyword>
<evidence type="ECO:0000313" key="2">
    <source>
        <dbReference type="EMBL" id="KAF2873091.1"/>
    </source>
</evidence>
<dbReference type="OrthoDB" id="10528652at2759"/>
<protein>
    <submittedName>
        <fullName evidence="2">Uncharacterized protein</fullName>
    </submittedName>
</protein>
<feature type="compositionally biased region" description="Low complexity" evidence="1">
    <location>
        <begin position="26"/>
        <end position="41"/>
    </location>
</feature>
<dbReference type="EMBL" id="JAADJZ010000008">
    <property type="protein sequence ID" value="KAF2873091.1"/>
    <property type="molecule type" value="Genomic_DNA"/>
</dbReference>
<feature type="region of interest" description="Disordered" evidence="1">
    <location>
        <begin position="1"/>
        <end position="104"/>
    </location>
</feature>
<dbReference type="Proteomes" id="UP000481861">
    <property type="component" value="Unassembled WGS sequence"/>
</dbReference>